<dbReference type="GO" id="GO:0004500">
    <property type="term" value="F:dopamine beta-monooxygenase activity"/>
    <property type="evidence" value="ECO:0007669"/>
    <property type="project" value="InterPro"/>
</dbReference>
<dbReference type="EMBL" id="AP006878">
    <property type="protein sequence ID" value="BAD85571.1"/>
    <property type="molecule type" value="Genomic_DNA"/>
</dbReference>
<name>Q5JGZ0_THEKO</name>
<dbReference type="PROSITE" id="PS50836">
    <property type="entry name" value="DOMON"/>
    <property type="match status" value="1"/>
</dbReference>
<protein>
    <submittedName>
        <fullName evidence="2">Dopamine beta hydroxylase-related protein, containing doMON domain</fullName>
    </submittedName>
</protein>
<dbReference type="PROSITE" id="PS51257">
    <property type="entry name" value="PROKAR_LIPOPROTEIN"/>
    <property type="match status" value="1"/>
</dbReference>
<dbReference type="Proteomes" id="UP000000536">
    <property type="component" value="Chromosome"/>
</dbReference>
<dbReference type="STRING" id="69014.TK1382"/>
<gene>
    <name evidence="2" type="ordered locus">TK1382</name>
</gene>
<feature type="domain" description="DOMON" evidence="1">
    <location>
        <begin position="60"/>
        <end position="180"/>
    </location>
</feature>
<dbReference type="OrthoDB" id="117121at2157"/>
<dbReference type="InterPro" id="IPR045266">
    <property type="entry name" value="DOH_DOMON"/>
</dbReference>
<dbReference type="Gene3D" id="2.60.40.1210">
    <property type="entry name" value="Cellobiose dehydrogenase, cytochrome domain"/>
    <property type="match status" value="1"/>
</dbReference>
<dbReference type="PATRIC" id="fig|69014.16.peg.1344"/>
<dbReference type="RefSeq" id="WP_011250333.1">
    <property type="nucleotide sequence ID" value="NC_006624.1"/>
</dbReference>
<accession>Q5JGZ0</accession>
<reference evidence="2 3" key="1">
    <citation type="journal article" date="2005" name="Genome Res.">
        <title>Complete genome sequence of the hyperthermophilic archaeon Thermococcus kodakaraensis KOD1 and comparison with Pyrococcus genomes.</title>
        <authorList>
            <person name="Fukui T."/>
            <person name="Atomi H."/>
            <person name="Kanai T."/>
            <person name="Matsumi R."/>
            <person name="Fujiwara S."/>
            <person name="Imanaka T."/>
        </authorList>
    </citation>
    <scope>NUCLEOTIDE SEQUENCE [LARGE SCALE GENOMIC DNA]</scope>
    <source>
        <strain evidence="3">ATCC BAA-918 / JCM 12380 / KOD1</strain>
    </source>
</reference>
<dbReference type="InterPro" id="IPR000945">
    <property type="entry name" value="DBH-like"/>
</dbReference>
<dbReference type="InterPro" id="IPR005018">
    <property type="entry name" value="DOMON_domain"/>
</dbReference>
<dbReference type="KEGG" id="tko:TK1382"/>
<dbReference type="eggNOG" id="arCOG07677">
    <property type="taxonomic scope" value="Archaea"/>
</dbReference>
<dbReference type="HOGENOM" id="CLU_115706_0_0_2"/>
<dbReference type="PANTHER" id="PTHR10157:SF23">
    <property type="entry name" value="MOXD1 HOMOLOG 1"/>
    <property type="match status" value="1"/>
</dbReference>
<dbReference type="CDD" id="cd09631">
    <property type="entry name" value="DOMON_DOH"/>
    <property type="match status" value="1"/>
</dbReference>
<dbReference type="AlphaFoldDB" id="Q5JGZ0"/>
<proteinExistence type="predicted"/>
<sequence>MNRKRVTVIAIVSLILTIAHLSLGCLGTSKNNPHPQTEQVQWIADGKISRGEYTVEKNVGEMSLHFRVENDTLYVGISAETHGWVAIGFGGGPGMRNTDIVIAYVLPNGTGEISDSYSTGFSGPHNPDTFLGGHTDILSYGGREDENGTVVEFSRPLNTGDGYDYVIPTEESFRIIWAYGPTDDFQSMHIKAGHIYVTLEEDGK</sequence>
<dbReference type="InParanoid" id="Q5JGZ0"/>
<organism evidence="2 3">
    <name type="scientific">Thermococcus kodakarensis (strain ATCC BAA-918 / JCM 12380 / KOD1)</name>
    <name type="common">Pyrococcus kodakaraensis (strain KOD1)</name>
    <dbReference type="NCBI Taxonomy" id="69014"/>
    <lineage>
        <taxon>Archaea</taxon>
        <taxon>Methanobacteriati</taxon>
        <taxon>Methanobacteriota</taxon>
        <taxon>Thermococci</taxon>
        <taxon>Thermococcales</taxon>
        <taxon>Thermococcaceae</taxon>
        <taxon>Thermococcus</taxon>
    </lineage>
</organism>
<keyword evidence="3" id="KW-1185">Reference proteome</keyword>
<dbReference type="SMART" id="SM00664">
    <property type="entry name" value="DoH"/>
    <property type="match status" value="1"/>
</dbReference>
<dbReference type="EnsemblBacteria" id="BAD85571">
    <property type="protein sequence ID" value="BAD85571"/>
    <property type="gene ID" value="TK1382"/>
</dbReference>
<evidence type="ECO:0000259" key="1">
    <source>
        <dbReference type="PROSITE" id="PS50836"/>
    </source>
</evidence>
<dbReference type="GeneID" id="78447902"/>
<dbReference type="SUPFAM" id="SSF49344">
    <property type="entry name" value="CBD9-like"/>
    <property type="match status" value="1"/>
</dbReference>
<dbReference type="PANTHER" id="PTHR10157">
    <property type="entry name" value="DOPAMINE BETA HYDROXYLASE RELATED"/>
    <property type="match status" value="1"/>
</dbReference>
<evidence type="ECO:0000313" key="2">
    <source>
        <dbReference type="EMBL" id="BAD85571.1"/>
    </source>
</evidence>
<dbReference type="Pfam" id="PF03351">
    <property type="entry name" value="DOMON"/>
    <property type="match status" value="1"/>
</dbReference>
<evidence type="ECO:0000313" key="3">
    <source>
        <dbReference type="Proteomes" id="UP000000536"/>
    </source>
</evidence>